<dbReference type="GO" id="GO:0015095">
    <property type="term" value="F:magnesium ion transmembrane transporter activity"/>
    <property type="evidence" value="ECO:0007669"/>
    <property type="project" value="TreeGrafter"/>
</dbReference>
<keyword evidence="3" id="KW-0472">Membrane</keyword>
<keyword evidence="3" id="KW-1003">Cell membrane</keyword>
<evidence type="ECO:0000256" key="1">
    <source>
        <dbReference type="ARBA" id="ARBA00004651"/>
    </source>
</evidence>
<dbReference type="PANTHER" id="PTHR46494">
    <property type="entry name" value="CORA FAMILY METAL ION TRANSPORTER (EUROFUNG)"/>
    <property type="match status" value="1"/>
</dbReference>
<dbReference type="AlphaFoldDB" id="T1C7Z3"/>
<protein>
    <submittedName>
        <fullName evidence="4">Magnesium/cobalt transporter CorA</fullName>
    </submittedName>
</protein>
<dbReference type="EMBL" id="AUZZ01001960">
    <property type="protein sequence ID" value="EQD62300.1"/>
    <property type="molecule type" value="Genomic_DNA"/>
</dbReference>
<dbReference type="PANTHER" id="PTHR46494:SF1">
    <property type="entry name" value="CORA FAMILY METAL ION TRANSPORTER (EUROFUNG)"/>
    <property type="match status" value="1"/>
</dbReference>
<sequence length="366" mass="40419">HTAAAPGVVACVAYDRSGQRLGDIALAAISDTLRAPERFVWVGLYEPDDALLAQMQEEFTLHPLAVEDARNAHQRPKIELYGESLFVVARTAAREGSRVSFGETHVFLGANYILTVRHGSAPGYAPVRRAAEQNPPLLAQGPGYALYAVLDAIVDGFMPILETYQAELEDLESAIFAAQWKRSTLRRLYGMQRELTRLRLAVAPLQDVLAQLERLHPAFIPETVRPYFRDVNDHANRINDAVNAMREMLGAAMNVSVSLVTLNQNEVVKRLARLGRAAGRADPAHRLVWHELPPHARTRPALGLPCADRVHADAVRRVVLVAQARALAVVDERLRGCEKFDRRGESVARRSGQGALWANSGSWVSQ</sequence>
<dbReference type="GO" id="GO:0000287">
    <property type="term" value="F:magnesium ion binding"/>
    <property type="evidence" value="ECO:0007669"/>
    <property type="project" value="TreeGrafter"/>
</dbReference>
<name>T1C7Z3_9ZZZZ</name>
<comment type="caution">
    <text evidence="4">The sequence shown here is derived from an EMBL/GenBank/DDBJ whole genome shotgun (WGS) entry which is preliminary data.</text>
</comment>
<dbReference type="Gene3D" id="1.20.58.340">
    <property type="entry name" value="Magnesium transport protein CorA, transmembrane region"/>
    <property type="match status" value="1"/>
</dbReference>
<dbReference type="GO" id="GO:0050897">
    <property type="term" value="F:cobalt ion binding"/>
    <property type="evidence" value="ECO:0007669"/>
    <property type="project" value="TreeGrafter"/>
</dbReference>
<comment type="subcellular location">
    <subcellularLocation>
        <location evidence="1">Cell membrane</location>
        <topology evidence="1">Multi-pass membrane protein</topology>
    </subcellularLocation>
</comment>
<evidence type="ECO:0000256" key="2">
    <source>
        <dbReference type="ARBA" id="ARBA00022448"/>
    </source>
</evidence>
<gene>
    <name evidence="4" type="ORF">B2A_02884</name>
</gene>
<dbReference type="SUPFAM" id="SSF143865">
    <property type="entry name" value="CorA soluble domain-like"/>
    <property type="match status" value="1"/>
</dbReference>
<organism evidence="4">
    <name type="scientific">mine drainage metagenome</name>
    <dbReference type="NCBI Taxonomy" id="410659"/>
    <lineage>
        <taxon>unclassified sequences</taxon>
        <taxon>metagenomes</taxon>
        <taxon>ecological metagenomes</taxon>
    </lineage>
</organism>
<dbReference type="InterPro" id="IPR002523">
    <property type="entry name" value="MgTranspt_CorA/ZnTranspt_ZntB"/>
</dbReference>
<reference evidence="4" key="1">
    <citation type="submission" date="2013-08" db="EMBL/GenBank/DDBJ databases">
        <authorList>
            <person name="Mendez C."/>
            <person name="Richter M."/>
            <person name="Ferrer M."/>
            <person name="Sanchez J."/>
        </authorList>
    </citation>
    <scope>NUCLEOTIDE SEQUENCE</scope>
</reference>
<evidence type="ECO:0000313" key="4">
    <source>
        <dbReference type="EMBL" id="EQD62300.1"/>
    </source>
</evidence>
<dbReference type="GO" id="GO:0005886">
    <property type="term" value="C:plasma membrane"/>
    <property type="evidence" value="ECO:0007669"/>
    <property type="project" value="UniProtKB-SubCell"/>
</dbReference>
<proteinExistence type="predicted"/>
<dbReference type="InterPro" id="IPR045861">
    <property type="entry name" value="CorA_cytoplasmic_dom"/>
</dbReference>
<dbReference type="CDD" id="cd12830">
    <property type="entry name" value="MtCorA-like"/>
    <property type="match status" value="1"/>
</dbReference>
<accession>T1C7Z3</accession>
<feature type="non-terminal residue" evidence="4">
    <location>
        <position position="1"/>
    </location>
</feature>
<dbReference type="GO" id="GO:0015087">
    <property type="term" value="F:cobalt ion transmembrane transporter activity"/>
    <property type="evidence" value="ECO:0007669"/>
    <property type="project" value="TreeGrafter"/>
</dbReference>
<keyword evidence="2" id="KW-0813">Transport</keyword>
<reference evidence="4" key="2">
    <citation type="journal article" date="2014" name="ISME J.">
        <title>Microbial stratification in low pH oxic and suboxic macroscopic growths along an acid mine drainage.</title>
        <authorList>
            <person name="Mendez-Garcia C."/>
            <person name="Mesa V."/>
            <person name="Sprenger R.R."/>
            <person name="Richter M."/>
            <person name="Diez M.S."/>
            <person name="Solano J."/>
            <person name="Bargiela R."/>
            <person name="Golyshina O.V."/>
            <person name="Manteca A."/>
            <person name="Ramos J.L."/>
            <person name="Gallego J.R."/>
            <person name="Llorente I."/>
            <person name="Martins Dos Santos V.A."/>
            <person name="Jensen O.N."/>
            <person name="Pelaez A.I."/>
            <person name="Sanchez J."/>
            <person name="Ferrer M."/>
        </authorList>
    </citation>
    <scope>NUCLEOTIDE SEQUENCE</scope>
</reference>
<evidence type="ECO:0000256" key="3">
    <source>
        <dbReference type="ARBA" id="ARBA00022475"/>
    </source>
</evidence>
<dbReference type="Gene3D" id="3.30.460.20">
    <property type="entry name" value="CorA soluble domain-like"/>
    <property type="match status" value="1"/>
</dbReference>
<dbReference type="Pfam" id="PF01544">
    <property type="entry name" value="CorA"/>
    <property type="match status" value="1"/>
</dbReference>